<dbReference type="RefSeq" id="WP_189606250.1">
    <property type="nucleotide sequence ID" value="NZ_BMXB01000023.1"/>
</dbReference>
<evidence type="ECO:0000259" key="1">
    <source>
        <dbReference type="Pfam" id="PF24793"/>
    </source>
</evidence>
<reference evidence="2" key="2">
    <citation type="submission" date="2020-09" db="EMBL/GenBank/DDBJ databases">
        <authorList>
            <person name="Sun Q."/>
            <person name="Kim S."/>
        </authorList>
    </citation>
    <scope>NUCLEOTIDE SEQUENCE</scope>
    <source>
        <strain evidence="2">KCTC 12719</strain>
    </source>
</reference>
<proteinExistence type="predicted"/>
<reference evidence="2" key="1">
    <citation type="journal article" date="2014" name="Int. J. Syst. Evol. Microbiol.">
        <title>Complete genome sequence of Corynebacterium casei LMG S-19264T (=DSM 44701T), isolated from a smear-ripened cheese.</title>
        <authorList>
            <consortium name="US DOE Joint Genome Institute (JGI-PGF)"/>
            <person name="Walter F."/>
            <person name="Albersmeier A."/>
            <person name="Kalinowski J."/>
            <person name="Ruckert C."/>
        </authorList>
    </citation>
    <scope>NUCLEOTIDE SEQUENCE</scope>
    <source>
        <strain evidence="2">KCTC 12719</strain>
    </source>
</reference>
<dbReference type="Proteomes" id="UP000610456">
    <property type="component" value="Unassembled WGS sequence"/>
</dbReference>
<name>A0A918SM05_9FLAO</name>
<dbReference type="EMBL" id="BMXB01000023">
    <property type="protein sequence ID" value="GHA50331.1"/>
    <property type="molecule type" value="Genomic_DNA"/>
</dbReference>
<dbReference type="Pfam" id="PF24793">
    <property type="entry name" value="GINT1_N"/>
    <property type="match status" value="1"/>
</dbReference>
<dbReference type="AlphaFoldDB" id="A0A918SM05"/>
<gene>
    <name evidence="2" type="ORF">GCM10007103_33840</name>
</gene>
<dbReference type="InterPro" id="IPR023296">
    <property type="entry name" value="Glyco_hydro_beta-prop_sf"/>
</dbReference>
<dbReference type="SUPFAM" id="SSF75005">
    <property type="entry name" value="Arabinanase/levansucrase/invertase"/>
    <property type="match status" value="1"/>
</dbReference>
<feature type="domain" description="Glucosamine inositolphosphorylceramide transferase 1 N-terminal" evidence="1">
    <location>
        <begin position="70"/>
        <end position="303"/>
    </location>
</feature>
<keyword evidence="3" id="KW-1185">Reference proteome</keyword>
<accession>A0A918SM05</accession>
<dbReference type="InterPro" id="IPR056442">
    <property type="entry name" value="GINT1_N"/>
</dbReference>
<evidence type="ECO:0000313" key="3">
    <source>
        <dbReference type="Proteomes" id="UP000610456"/>
    </source>
</evidence>
<evidence type="ECO:0000313" key="2">
    <source>
        <dbReference type="EMBL" id="GHA50331.1"/>
    </source>
</evidence>
<dbReference type="Gene3D" id="2.115.10.20">
    <property type="entry name" value="Glycosyl hydrolase domain, family 43"/>
    <property type="match status" value="1"/>
</dbReference>
<organism evidence="2 3">
    <name type="scientific">Salinimicrobium marinum</name>
    <dbReference type="NCBI Taxonomy" id="680283"/>
    <lineage>
        <taxon>Bacteria</taxon>
        <taxon>Pseudomonadati</taxon>
        <taxon>Bacteroidota</taxon>
        <taxon>Flavobacteriia</taxon>
        <taxon>Flavobacteriales</taxon>
        <taxon>Flavobacteriaceae</taxon>
        <taxon>Salinimicrobium</taxon>
    </lineage>
</organism>
<protein>
    <recommendedName>
        <fullName evidence="1">Glucosamine inositolphosphorylceramide transferase 1 N-terminal domain-containing protein</fullName>
    </recommendedName>
</protein>
<sequence>MNRKLSILVGVLILGGVILLVFHTRYPFVTPAVGPWSVGFQKSSNPLQEQKIDPVNIVTYEFIDGLLPEPIDYIADPFFIKEKDTFYLFVEIKGRGNANIALLTSPDGKNYDYKGTVLDEDFHLSYPQVFTHKEEIYMLPETKGSNNILLYKADNFPYSWRITDTLITNIGLKDPSLLLSESLNLIVAVDDDMKQYMFTADSLEGKWSEVENYRQDWGNETRPGGRFFNVKNTWYLPLQNMSAGYGTSISIYRLETNGENLALALEENLYLQPQSEIEWFNRGMHHLDIQKYEDEYYMVYDGDRHLGNRLEWQYKRTLKHNWIDFYNFFTQ</sequence>
<comment type="caution">
    <text evidence="2">The sequence shown here is derived from an EMBL/GenBank/DDBJ whole genome shotgun (WGS) entry which is preliminary data.</text>
</comment>